<accession>A0A8S1WXB7</accession>
<keyword evidence="2" id="KW-1185">Reference proteome</keyword>
<organism evidence="1 2">
    <name type="scientific">Paramecium octaurelia</name>
    <dbReference type="NCBI Taxonomy" id="43137"/>
    <lineage>
        <taxon>Eukaryota</taxon>
        <taxon>Sar</taxon>
        <taxon>Alveolata</taxon>
        <taxon>Ciliophora</taxon>
        <taxon>Intramacronucleata</taxon>
        <taxon>Oligohymenophorea</taxon>
        <taxon>Peniculida</taxon>
        <taxon>Parameciidae</taxon>
        <taxon>Paramecium</taxon>
    </lineage>
</organism>
<sequence length="236" mass="28368">MTRNQTCEGRLSSKLNGLRNLNDFAYCILELGRKISNYSSQDKKDNTKDVYRKCRLQNESLENLDKIIIDQVFKEMLNFDIVLLQILYQIYQPMKYNEQHSCSPFKNISPQKFFKDQNINFNNKVNPQQYQFGEMNQRKQNMVFQVPNQQFNNICGYQKVQSNDPYQQPQQQFNIKSFLSPPHPRQVQVQDQEEEQNEKYIVEFKKLKEVLKERNTQRIKRQSEMLNQVLVDDFQQ</sequence>
<dbReference type="OMA" id="NISPQKF"/>
<evidence type="ECO:0000313" key="1">
    <source>
        <dbReference type="EMBL" id="CAD8193257.1"/>
    </source>
</evidence>
<name>A0A8S1WXB7_PAROT</name>
<protein>
    <submittedName>
        <fullName evidence="1">Uncharacterized protein</fullName>
    </submittedName>
</protein>
<dbReference type="AlphaFoldDB" id="A0A8S1WXB7"/>
<comment type="caution">
    <text evidence="1">The sequence shown here is derived from an EMBL/GenBank/DDBJ whole genome shotgun (WGS) entry which is preliminary data.</text>
</comment>
<evidence type="ECO:0000313" key="2">
    <source>
        <dbReference type="Proteomes" id="UP000683925"/>
    </source>
</evidence>
<reference evidence="1" key="1">
    <citation type="submission" date="2021-01" db="EMBL/GenBank/DDBJ databases">
        <authorList>
            <consortium name="Genoscope - CEA"/>
            <person name="William W."/>
        </authorList>
    </citation>
    <scope>NUCLEOTIDE SEQUENCE</scope>
</reference>
<dbReference type="Proteomes" id="UP000683925">
    <property type="component" value="Unassembled WGS sequence"/>
</dbReference>
<proteinExistence type="predicted"/>
<gene>
    <name evidence="1" type="ORF">POCTA_138.1.T1040048</name>
</gene>
<dbReference type="EMBL" id="CAJJDP010000104">
    <property type="protein sequence ID" value="CAD8193257.1"/>
    <property type="molecule type" value="Genomic_DNA"/>
</dbReference>